<proteinExistence type="predicted"/>
<reference evidence="2" key="1">
    <citation type="submission" date="2022-11" db="UniProtKB">
        <authorList>
            <consortium name="WormBaseParasite"/>
        </authorList>
    </citation>
    <scope>IDENTIFICATION</scope>
</reference>
<dbReference type="Proteomes" id="UP000887569">
    <property type="component" value="Unplaced"/>
</dbReference>
<dbReference type="AlphaFoldDB" id="A0A915CDX9"/>
<sequence>MRVTQMNARSQRSTSFPFIDSLHHVNDNDTSLYFRCVTFRDFIDGNTAVRRSSSLNTTHRLLATSDL</sequence>
<evidence type="ECO:0000313" key="1">
    <source>
        <dbReference type="Proteomes" id="UP000887569"/>
    </source>
</evidence>
<name>A0A915CDX9_PARUN</name>
<keyword evidence="1" id="KW-1185">Reference proteome</keyword>
<dbReference type="WBParaSite" id="PgR124_g018_t01">
    <property type="protein sequence ID" value="PgR124_g018_t01"/>
    <property type="gene ID" value="PgR124_g018"/>
</dbReference>
<protein>
    <submittedName>
        <fullName evidence="2">G-protein coupled receptors family 3 profile domain-containing protein</fullName>
    </submittedName>
</protein>
<evidence type="ECO:0000313" key="2">
    <source>
        <dbReference type="WBParaSite" id="PgR124_g018_t01"/>
    </source>
</evidence>
<accession>A0A915CDX9</accession>
<organism evidence="1 2">
    <name type="scientific">Parascaris univalens</name>
    <name type="common">Nematode worm</name>
    <dbReference type="NCBI Taxonomy" id="6257"/>
    <lineage>
        <taxon>Eukaryota</taxon>
        <taxon>Metazoa</taxon>
        <taxon>Ecdysozoa</taxon>
        <taxon>Nematoda</taxon>
        <taxon>Chromadorea</taxon>
        <taxon>Rhabditida</taxon>
        <taxon>Spirurina</taxon>
        <taxon>Ascaridomorpha</taxon>
        <taxon>Ascaridoidea</taxon>
        <taxon>Ascarididae</taxon>
        <taxon>Parascaris</taxon>
    </lineage>
</organism>